<dbReference type="InterPro" id="IPR042080">
    <property type="entry name" value="RNA_2'-PTrans_N"/>
</dbReference>
<dbReference type="EMBL" id="RKHY01000001">
    <property type="protein sequence ID" value="ROS42922.1"/>
    <property type="molecule type" value="Genomic_DNA"/>
</dbReference>
<dbReference type="InterPro" id="IPR042081">
    <property type="entry name" value="RNA_2'-PTrans_C"/>
</dbReference>
<dbReference type="GO" id="GO:0000215">
    <property type="term" value="F:tRNA 2'-phosphotransferase activity"/>
    <property type="evidence" value="ECO:0007669"/>
    <property type="project" value="TreeGrafter"/>
</dbReference>
<dbReference type="HAMAP" id="MF_00299">
    <property type="entry name" value="KptA"/>
    <property type="match status" value="1"/>
</dbReference>
<comment type="caution">
    <text evidence="6">The sequence shown here is derived from an EMBL/GenBank/DDBJ whole genome shotgun (WGS) entry which is preliminary data.</text>
</comment>
<dbReference type="GeneID" id="301846619"/>
<comment type="similarity">
    <text evidence="1 5">Belongs to the KptA/TPT1 family.</text>
</comment>
<name>A0A3N2H1X1_9PSEU</name>
<dbReference type="PANTHER" id="PTHR12684:SF2">
    <property type="entry name" value="TRNA 2'-PHOSPHOTRANSFERASE 1"/>
    <property type="match status" value="1"/>
</dbReference>
<reference evidence="6 7" key="1">
    <citation type="submission" date="2018-11" db="EMBL/GenBank/DDBJ databases">
        <title>Sequencing the genomes of 1000 actinobacteria strains.</title>
        <authorList>
            <person name="Klenk H.-P."/>
        </authorList>
    </citation>
    <scope>NUCLEOTIDE SEQUENCE [LARGE SCALE GENOMIC DNA]</scope>
    <source>
        <strain evidence="6 7">DSM 44348</strain>
    </source>
</reference>
<dbReference type="NCBIfam" id="NF002014">
    <property type="entry name" value="PRK00819.1-4"/>
    <property type="match status" value="1"/>
</dbReference>
<organism evidence="6 7">
    <name type="scientific">Amycolatopsis thermoflava</name>
    <dbReference type="NCBI Taxonomy" id="84480"/>
    <lineage>
        <taxon>Bacteria</taxon>
        <taxon>Bacillati</taxon>
        <taxon>Actinomycetota</taxon>
        <taxon>Actinomycetes</taxon>
        <taxon>Pseudonocardiales</taxon>
        <taxon>Pseudonocardiaceae</taxon>
        <taxon>Amycolatopsis</taxon>
        <taxon>Amycolatopsis methanolica group</taxon>
    </lineage>
</organism>
<dbReference type="Gene3D" id="1.10.10.970">
    <property type="entry name" value="RNA 2'-phosphotransferase, Tpt1/KptA family, N-terminal domain"/>
    <property type="match status" value="1"/>
</dbReference>
<evidence type="ECO:0000256" key="1">
    <source>
        <dbReference type="ARBA" id="ARBA00009836"/>
    </source>
</evidence>
<evidence type="ECO:0000313" key="7">
    <source>
        <dbReference type="Proteomes" id="UP000274843"/>
    </source>
</evidence>
<evidence type="ECO:0000256" key="2">
    <source>
        <dbReference type="ARBA" id="ARBA00022679"/>
    </source>
</evidence>
<evidence type="ECO:0000256" key="4">
    <source>
        <dbReference type="ARBA" id="ARBA00025212"/>
    </source>
</evidence>
<dbReference type="Proteomes" id="UP000274843">
    <property type="component" value="Unassembled WGS sequence"/>
</dbReference>
<sequence>MDERTIIRVSKRLSRHLRHRPGEIGLALGPGGWVPVTELLTALAGHGLPLSRAQLDEVVAGNDKRRFAFDDTGTLIRASQGHSVDVDLGLPDADPPPTLFHGTADRFLPAILREGLRPRSRHDVHLSRDTETAVRIGSRHGKPVVLAVDAAAMTRDGHRFQVSANGVWLTRAVPPQYLSRH</sequence>
<dbReference type="Pfam" id="PF01885">
    <property type="entry name" value="PTS_2-RNA"/>
    <property type="match status" value="1"/>
</dbReference>
<dbReference type="SUPFAM" id="SSF56399">
    <property type="entry name" value="ADP-ribosylation"/>
    <property type="match status" value="1"/>
</dbReference>
<gene>
    <name evidence="5" type="primary">kptA</name>
    <name evidence="6" type="ORF">EDD35_5323</name>
</gene>
<dbReference type="RefSeq" id="WP_123685377.1">
    <property type="nucleotide sequence ID" value="NZ_RKHY01000001.1"/>
</dbReference>
<evidence type="ECO:0000256" key="3">
    <source>
        <dbReference type="ARBA" id="ARBA00023027"/>
    </source>
</evidence>
<dbReference type="InterPro" id="IPR022928">
    <property type="entry name" value="RNA_2'-PTrans_KptA"/>
</dbReference>
<evidence type="ECO:0000256" key="5">
    <source>
        <dbReference type="HAMAP-Rule" id="MF_00299"/>
    </source>
</evidence>
<dbReference type="Gene3D" id="3.20.170.30">
    <property type="match status" value="1"/>
</dbReference>
<dbReference type="AlphaFoldDB" id="A0A3N2H1X1"/>
<dbReference type="EC" id="2.7.1.-" evidence="5"/>
<dbReference type="PANTHER" id="PTHR12684">
    <property type="entry name" value="PUTATIVE PHOSPHOTRANSFERASE"/>
    <property type="match status" value="1"/>
</dbReference>
<dbReference type="InterPro" id="IPR002745">
    <property type="entry name" value="Ptrans_KptA/Tpt1"/>
</dbReference>
<keyword evidence="2 5" id="KW-0808">Transferase</keyword>
<keyword evidence="3 5" id="KW-0520">NAD</keyword>
<proteinExistence type="inferred from homology"/>
<keyword evidence="7" id="KW-1185">Reference proteome</keyword>
<dbReference type="GO" id="GO:0003950">
    <property type="term" value="F:NAD+ poly-ADP-ribosyltransferase activity"/>
    <property type="evidence" value="ECO:0007669"/>
    <property type="project" value="InterPro"/>
</dbReference>
<evidence type="ECO:0000313" key="6">
    <source>
        <dbReference type="EMBL" id="ROS42922.1"/>
    </source>
</evidence>
<accession>A0A3N2H1X1</accession>
<dbReference type="GO" id="GO:0006388">
    <property type="term" value="P:tRNA splicing, via endonucleolytic cleavage and ligation"/>
    <property type="evidence" value="ECO:0007669"/>
    <property type="project" value="UniProtKB-UniRule"/>
</dbReference>
<protein>
    <recommendedName>
        <fullName evidence="5">Probable RNA 2'-phosphotransferase</fullName>
        <ecNumber evidence="5">2.7.1.-</ecNumber>
    </recommendedName>
</protein>
<comment type="function">
    <text evidence="4 5">Removes the 2'-phosphate from RNA via an intermediate in which the phosphate is ADP-ribosylated by NAD followed by a presumed transesterification to release the RNA and generate ADP-ribose 1''-2''-cyclic phosphate (APPR&gt;P). May function as an ADP-ribosylase.</text>
</comment>